<protein>
    <submittedName>
        <fullName evidence="2">Uncharacterized protein</fullName>
    </submittedName>
</protein>
<feature type="transmembrane region" description="Helical" evidence="1">
    <location>
        <begin position="12"/>
        <end position="38"/>
    </location>
</feature>
<name>A0A0A9FUZ9_ARUDO</name>
<reference evidence="2" key="2">
    <citation type="journal article" date="2015" name="Data Brief">
        <title>Shoot transcriptome of the giant reed, Arundo donax.</title>
        <authorList>
            <person name="Barrero R.A."/>
            <person name="Guerrero F.D."/>
            <person name="Moolhuijzen P."/>
            <person name="Goolsby J.A."/>
            <person name="Tidwell J."/>
            <person name="Bellgard S.E."/>
            <person name="Bellgard M.I."/>
        </authorList>
    </citation>
    <scope>NUCLEOTIDE SEQUENCE</scope>
    <source>
        <tissue evidence="2">Shoot tissue taken approximately 20 cm above the soil surface</tissue>
    </source>
</reference>
<evidence type="ECO:0000256" key="1">
    <source>
        <dbReference type="SAM" id="Phobius"/>
    </source>
</evidence>
<evidence type="ECO:0000313" key="2">
    <source>
        <dbReference type="EMBL" id="JAE16087.1"/>
    </source>
</evidence>
<dbReference type="EMBL" id="GBRH01181809">
    <property type="protein sequence ID" value="JAE16087.1"/>
    <property type="molecule type" value="Transcribed_RNA"/>
</dbReference>
<sequence>MHLSIQRRVRYIASSILGPVIVVFTTSSRAMIISAPILF</sequence>
<reference evidence="2" key="1">
    <citation type="submission" date="2014-09" db="EMBL/GenBank/DDBJ databases">
        <authorList>
            <person name="Magalhaes I.L.F."/>
            <person name="Oliveira U."/>
            <person name="Santos F.R."/>
            <person name="Vidigal T.H.D.A."/>
            <person name="Brescovit A.D."/>
            <person name="Santos A.J."/>
        </authorList>
    </citation>
    <scope>NUCLEOTIDE SEQUENCE</scope>
    <source>
        <tissue evidence="2">Shoot tissue taken approximately 20 cm above the soil surface</tissue>
    </source>
</reference>
<keyword evidence="1" id="KW-1133">Transmembrane helix</keyword>
<accession>A0A0A9FUZ9</accession>
<organism evidence="2">
    <name type="scientific">Arundo donax</name>
    <name type="common">Giant reed</name>
    <name type="synonym">Donax arundinaceus</name>
    <dbReference type="NCBI Taxonomy" id="35708"/>
    <lineage>
        <taxon>Eukaryota</taxon>
        <taxon>Viridiplantae</taxon>
        <taxon>Streptophyta</taxon>
        <taxon>Embryophyta</taxon>
        <taxon>Tracheophyta</taxon>
        <taxon>Spermatophyta</taxon>
        <taxon>Magnoliopsida</taxon>
        <taxon>Liliopsida</taxon>
        <taxon>Poales</taxon>
        <taxon>Poaceae</taxon>
        <taxon>PACMAD clade</taxon>
        <taxon>Arundinoideae</taxon>
        <taxon>Arundineae</taxon>
        <taxon>Arundo</taxon>
    </lineage>
</organism>
<keyword evidence="1" id="KW-0472">Membrane</keyword>
<dbReference type="AlphaFoldDB" id="A0A0A9FUZ9"/>
<proteinExistence type="predicted"/>
<keyword evidence="1" id="KW-0812">Transmembrane</keyword>